<name>A0A7H0VD53_9FLAO</name>
<dbReference type="AlphaFoldDB" id="A0A7H0VD53"/>
<organism evidence="1 2">
    <name type="scientific">Croceimicrobium hydrocarbonivorans</name>
    <dbReference type="NCBI Taxonomy" id="2761580"/>
    <lineage>
        <taxon>Bacteria</taxon>
        <taxon>Pseudomonadati</taxon>
        <taxon>Bacteroidota</taxon>
        <taxon>Flavobacteriia</taxon>
        <taxon>Flavobacteriales</taxon>
        <taxon>Owenweeksiaceae</taxon>
        <taxon>Croceimicrobium</taxon>
    </lineage>
</organism>
<sequence length="50" mass="6072">MTKSELRDQLKLSENIPDFIRLQDVEGLEWLDFKFKEDKLFKIEFKGHTD</sequence>
<dbReference type="EMBL" id="CP060139">
    <property type="protein sequence ID" value="QNR23651.1"/>
    <property type="molecule type" value="Genomic_DNA"/>
</dbReference>
<dbReference type="Proteomes" id="UP000516305">
    <property type="component" value="Chromosome"/>
</dbReference>
<dbReference type="KEGG" id="chyd:H4K34_14905"/>
<evidence type="ECO:0000313" key="2">
    <source>
        <dbReference type="Proteomes" id="UP000516305"/>
    </source>
</evidence>
<accession>A0A7H0VD53</accession>
<keyword evidence="2" id="KW-1185">Reference proteome</keyword>
<evidence type="ECO:0000313" key="1">
    <source>
        <dbReference type="EMBL" id="QNR23651.1"/>
    </source>
</evidence>
<dbReference type="RefSeq" id="WP_210758186.1">
    <property type="nucleotide sequence ID" value="NZ_CP060139.1"/>
</dbReference>
<reference evidence="1 2" key="1">
    <citation type="submission" date="2020-08" db="EMBL/GenBank/DDBJ databases">
        <title>Croceimicrobium hydrocarbonivorans gen. nov., sp. nov., a novel marine bacterium isolated from a bacterial consortium that degrades polyethylene terephthalate.</title>
        <authorList>
            <person name="Liu R."/>
        </authorList>
    </citation>
    <scope>NUCLEOTIDE SEQUENCE [LARGE SCALE GENOMIC DNA]</scope>
    <source>
        <strain evidence="1 2">A20-9</strain>
    </source>
</reference>
<protein>
    <submittedName>
        <fullName evidence="1">Uncharacterized protein</fullName>
    </submittedName>
</protein>
<proteinExistence type="predicted"/>
<gene>
    <name evidence="1" type="ORF">H4K34_14905</name>
</gene>